<sequence length="196" mass="22776">MHPSFGVFLDQGECLASLGTTQFELLLPYRLIATHSILVACKSLSTKQVVQVHSFSLTHLRWIWHSTNTLRFHLGQFSYCFLNKKTSLSELYSVGFSQNFLQPLHLQNTFKSRLDFFIFNFGLERWDVVLVSAAALVLDEQRRHKILPQQLCSRNFWKIIQRSGIEVALQRSALLHAALWCWVFLTDIWMASDDRT</sequence>
<dbReference type="AlphaFoldDB" id="A0AAV7GE48"/>
<evidence type="ECO:0000313" key="2">
    <source>
        <dbReference type="Proteomes" id="UP000775213"/>
    </source>
</evidence>
<protein>
    <submittedName>
        <fullName evidence="1">Uncharacterized protein</fullName>
    </submittedName>
</protein>
<evidence type="ECO:0000313" key="1">
    <source>
        <dbReference type="EMBL" id="KAH0453949.1"/>
    </source>
</evidence>
<organism evidence="1 2">
    <name type="scientific">Dendrobium chrysotoxum</name>
    <name type="common">Orchid</name>
    <dbReference type="NCBI Taxonomy" id="161865"/>
    <lineage>
        <taxon>Eukaryota</taxon>
        <taxon>Viridiplantae</taxon>
        <taxon>Streptophyta</taxon>
        <taxon>Embryophyta</taxon>
        <taxon>Tracheophyta</taxon>
        <taxon>Spermatophyta</taxon>
        <taxon>Magnoliopsida</taxon>
        <taxon>Liliopsida</taxon>
        <taxon>Asparagales</taxon>
        <taxon>Orchidaceae</taxon>
        <taxon>Epidendroideae</taxon>
        <taxon>Malaxideae</taxon>
        <taxon>Dendrobiinae</taxon>
        <taxon>Dendrobium</taxon>
    </lineage>
</organism>
<reference evidence="1 2" key="1">
    <citation type="journal article" date="2021" name="Hortic Res">
        <title>Chromosome-scale assembly of the Dendrobium chrysotoxum genome enhances the understanding of orchid evolution.</title>
        <authorList>
            <person name="Zhang Y."/>
            <person name="Zhang G.Q."/>
            <person name="Zhang D."/>
            <person name="Liu X.D."/>
            <person name="Xu X.Y."/>
            <person name="Sun W.H."/>
            <person name="Yu X."/>
            <person name="Zhu X."/>
            <person name="Wang Z.W."/>
            <person name="Zhao X."/>
            <person name="Zhong W.Y."/>
            <person name="Chen H."/>
            <person name="Yin W.L."/>
            <person name="Huang T."/>
            <person name="Niu S.C."/>
            <person name="Liu Z.J."/>
        </authorList>
    </citation>
    <scope>NUCLEOTIDE SEQUENCE [LARGE SCALE GENOMIC DNA]</scope>
    <source>
        <strain evidence="1">Lindl</strain>
    </source>
</reference>
<gene>
    <name evidence="1" type="ORF">IEQ34_018273</name>
</gene>
<keyword evidence="2" id="KW-1185">Reference proteome</keyword>
<name>A0AAV7GE48_DENCH</name>
<comment type="caution">
    <text evidence="1">The sequence shown here is derived from an EMBL/GenBank/DDBJ whole genome shotgun (WGS) entry which is preliminary data.</text>
</comment>
<dbReference type="Proteomes" id="UP000775213">
    <property type="component" value="Unassembled WGS sequence"/>
</dbReference>
<proteinExistence type="predicted"/>
<dbReference type="EMBL" id="JAGFBR010000016">
    <property type="protein sequence ID" value="KAH0453949.1"/>
    <property type="molecule type" value="Genomic_DNA"/>
</dbReference>
<accession>A0AAV7GE48</accession>